<keyword evidence="3" id="KW-1185">Reference proteome</keyword>
<evidence type="ECO:0000256" key="1">
    <source>
        <dbReference type="SAM" id="MobiDB-lite"/>
    </source>
</evidence>
<proteinExistence type="predicted"/>
<organism evidence="2 3">
    <name type="scientific">Streptomyces spirodelae</name>
    <dbReference type="NCBI Taxonomy" id="2812904"/>
    <lineage>
        <taxon>Bacteria</taxon>
        <taxon>Bacillati</taxon>
        <taxon>Actinomycetota</taxon>
        <taxon>Actinomycetes</taxon>
        <taxon>Kitasatosporales</taxon>
        <taxon>Streptomycetaceae</taxon>
        <taxon>Streptomyces</taxon>
    </lineage>
</organism>
<dbReference type="Proteomes" id="UP001518976">
    <property type="component" value="Unassembled WGS sequence"/>
</dbReference>
<feature type="region of interest" description="Disordered" evidence="1">
    <location>
        <begin position="1"/>
        <end position="30"/>
    </location>
</feature>
<dbReference type="EMBL" id="JAFFZN010000001">
    <property type="protein sequence ID" value="MBO8184143.1"/>
    <property type="molecule type" value="Genomic_DNA"/>
</dbReference>
<comment type="caution">
    <text evidence="2">The sequence shown here is derived from an EMBL/GenBank/DDBJ whole genome shotgun (WGS) entry which is preliminary data.</text>
</comment>
<sequence length="224" mass="23695">MRDERTADEGTPGSVAGGRGRRAYGAQRGCAPVRRTRGRATVVAGCAVMALLCASVAARAASESPAGDSGRATGGWHGPVVTRPGQPEIDYPRGEVCPFPTHATFPVVDMVQKTWTNDAGDPVYAVISGPLVMKVTNEDTGKTVRRDLSGTGTLTYPEPGSDTHVLSGGDWGVGLHTTDRPAHNKWLISRGFMAVRITEGPHGTSRQLLALEGRYEDLCKTLAK</sequence>
<accession>A0ABS3WM02</accession>
<evidence type="ECO:0000313" key="2">
    <source>
        <dbReference type="EMBL" id="MBO8184143.1"/>
    </source>
</evidence>
<reference evidence="2 3" key="1">
    <citation type="submission" date="2021-02" db="EMBL/GenBank/DDBJ databases">
        <title>Streptomyces spirodelae sp. nov., isolated from duckweed.</title>
        <authorList>
            <person name="Saimee Y."/>
            <person name="Duangmal K."/>
        </authorList>
    </citation>
    <scope>NUCLEOTIDE SEQUENCE [LARGE SCALE GENOMIC DNA]</scope>
    <source>
        <strain evidence="2 3">DW4-2</strain>
    </source>
</reference>
<name>A0ABS3WM02_9ACTN</name>
<dbReference type="RefSeq" id="WP_209262948.1">
    <property type="nucleotide sequence ID" value="NZ_JAFFZN010000001.1"/>
</dbReference>
<feature type="region of interest" description="Disordered" evidence="1">
    <location>
        <begin position="63"/>
        <end position="88"/>
    </location>
</feature>
<gene>
    <name evidence="2" type="ORF">JW592_01400</name>
</gene>
<protein>
    <submittedName>
        <fullName evidence="2">Uncharacterized protein</fullName>
    </submittedName>
</protein>
<evidence type="ECO:0000313" key="3">
    <source>
        <dbReference type="Proteomes" id="UP001518976"/>
    </source>
</evidence>